<proteinExistence type="predicted"/>
<evidence type="ECO:0000256" key="2">
    <source>
        <dbReference type="SAM" id="MobiDB-lite"/>
    </source>
</evidence>
<feature type="compositionally biased region" description="Low complexity" evidence="2">
    <location>
        <begin position="26"/>
        <end position="48"/>
    </location>
</feature>
<evidence type="ECO:0000313" key="3">
    <source>
        <dbReference type="EMBL" id="MFC7332753.1"/>
    </source>
</evidence>
<evidence type="ECO:0000256" key="1">
    <source>
        <dbReference type="SAM" id="Coils"/>
    </source>
</evidence>
<reference evidence="4" key="1">
    <citation type="journal article" date="2019" name="Int. J. Syst. Evol. Microbiol.">
        <title>The Global Catalogue of Microorganisms (GCM) 10K type strain sequencing project: providing services to taxonomists for standard genome sequencing and annotation.</title>
        <authorList>
            <consortium name="The Broad Institute Genomics Platform"/>
            <consortium name="The Broad Institute Genome Sequencing Center for Infectious Disease"/>
            <person name="Wu L."/>
            <person name="Ma J."/>
        </authorList>
    </citation>
    <scope>NUCLEOTIDE SEQUENCE [LARGE SCALE GENOMIC DNA]</scope>
    <source>
        <strain evidence="4">CGMCC 1.16275</strain>
    </source>
</reference>
<accession>A0ABW2KTM4</accession>
<keyword evidence="1" id="KW-0175">Coiled coil</keyword>
<dbReference type="Proteomes" id="UP001596456">
    <property type="component" value="Unassembled WGS sequence"/>
</dbReference>
<feature type="coiled-coil region" evidence="1">
    <location>
        <begin position="266"/>
        <end position="307"/>
    </location>
</feature>
<name>A0ABW2KTM4_9PROT</name>
<sequence>MTIQSTDTKEIRPAGQPQAPGGGDGIAPAQAAAAPAPAAVSGDAPAVSDGAAGTAVAAAGTGQPMDGEIHETVDPFDYAEAIVRDLALHVGTRLRDFRTDLMAMHNAIVQLPEQMRLPALGQSIQELRERVAHLAGVVSQQASRPPEEPERLVRAVNDLMQRVHGLEGWVAAAARRAAAGGEDEDDVVPLLPGAGAGGGLVSVGQFDRAVDQLHQSILRVVAAVRDMQLDIRDLRDGAVAPAGTPPATGTAVSLASLMPQPPAIDAAALERRLESLGSRLDAQATRLQGLVERLDSQEDTVAALAEQVTAPPAPPPAPPPPPVVVPVAAPVRAPAPALEPVAEPTFSPSDVATLIFAAWPRLSQPQGAEALTRTVEETLAHLATRLDDSVRTPQVAKGSGLVALCTGERPRGLVVALLAVEDLCAQGWELSADAGRLNSTEHPSSPPRYPVWRSLLNAAAMVEQTRPGSIAVPVVIYGNGWLDRVPGEDEVAAYGEYVGAPEAAARLVTVGAGDLHLPGLGTPSDAGAAIAALDE</sequence>
<comment type="caution">
    <text evidence="3">The sequence shown here is derived from an EMBL/GenBank/DDBJ whole genome shotgun (WGS) entry which is preliminary data.</text>
</comment>
<organism evidence="3 4">
    <name type="scientific">Rhodocista pekingensis</name>
    <dbReference type="NCBI Taxonomy" id="201185"/>
    <lineage>
        <taxon>Bacteria</taxon>
        <taxon>Pseudomonadati</taxon>
        <taxon>Pseudomonadota</taxon>
        <taxon>Alphaproteobacteria</taxon>
        <taxon>Rhodospirillales</taxon>
        <taxon>Azospirillaceae</taxon>
        <taxon>Rhodocista</taxon>
    </lineage>
</organism>
<evidence type="ECO:0000313" key="4">
    <source>
        <dbReference type="Proteomes" id="UP001596456"/>
    </source>
</evidence>
<feature type="region of interest" description="Disordered" evidence="2">
    <location>
        <begin position="1"/>
        <end position="48"/>
    </location>
</feature>
<keyword evidence="4" id="KW-1185">Reference proteome</keyword>
<dbReference type="RefSeq" id="WP_377357390.1">
    <property type="nucleotide sequence ID" value="NZ_JBHTCM010000007.1"/>
</dbReference>
<protein>
    <submittedName>
        <fullName evidence="3">Uncharacterized protein</fullName>
    </submittedName>
</protein>
<dbReference type="EMBL" id="JBHTCM010000007">
    <property type="protein sequence ID" value="MFC7332753.1"/>
    <property type="molecule type" value="Genomic_DNA"/>
</dbReference>
<gene>
    <name evidence="3" type="ORF">ACFQPS_06230</name>
</gene>